<dbReference type="Gene3D" id="3.20.20.100">
    <property type="entry name" value="NADP-dependent oxidoreductase domain"/>
    <property type="match status" value="1"/>
</dbReference>
<reference evidence="4" key="1">
    <citation type="submission" date="2023-06" db="EMBL/GenBank/DDBJ databases">
        <authorList>
            <person name="Noh H."/>
        </authorList>
    </citation>
    <scope>NUCLEOTIDE SEQUENCE</scope>
    <source>
        <strain evidence="4">DUCC20226</strain>
    </source>
</reference>
<evidence type="ECO:0000259" key="3">
    <source>
        <dbReference type="Pfam" id="PF00248"/>
    </source>
</evidence>
<dbReference type="Proteomes" id="UP001265746">
    <property type="component" value="Unassembled WGS sequence"/>
</dbReference>
<comment type="similarity">
    <text evidence="2">Belongs to the aldo/keto reductase family. Aldo/keto reductase 2 subfamily.</text>
</comment>
<proteinExistence type="inferred from homology"/>
<dbReference type="InterPro" id="IPR050523">
    <property type="entry name" value="AKR_Detox_Biosynth"/>
</dbReference>
<dbReference type="InterPro" id="IPR036812">
    <property type="entry name" value="NAD(P)_OxRdtase_dom_sf"/>
</dbReference>
<dbReference type="SUPFAM" id="SSF51430">
    <property type="entry name" value="NAD(P)-linked oxidoreductase"/>
    <property type="match status" value="1"/>
</dbReference>
<dbReference type="GO" id="GO:0016491">
    <property type="term" value="F:oxidoreductase activity"/>
    <property type="evidence" value="ECO:0007669"/>
    <property type="project" value="UniProtKB-KW"/>
</dbReference>
<evidence type="ECO:0000256" key="1">
    <source>
        <dbReference type="ARBA" id="ARBA00023002"/>
    </source>
</evidence>
<dbReference type="EMBL" id="JAUJFL010000003">
    <property type="protein sequence ID" value="KAK2607144.1"/>
    <property type="molecule type" value="Genomic_DNA"/>
</dbReference>
<keyword evidence="5" id="KW-1185">Reference proteome</keyword>
<gene>
    <name evidence="4" type="ORF">N8I77_005846</name>
</gene>
<dbReference type="InterPro" id="IPR023210">
    <property type="entry name" value="NADP_OxRdtase_dom"/>
</dbReference>
<keyword evidence="1" id="KW-0560">Oxidoreductase</keyword>
<protein>
    <recommendedName>
        <fullName evidence="3">NADP-dependent oxidoreductase domain-containing protein</fullName>
    </recommendedName>
</protein>
<dbReference type="PANTHER" id="PTHR43364:SF2">
    <property type="entry name" value="ARYL-ALCOHOL DEHYDROGENASE AAD10-RELATED"/>
    <property type="match status" value="1"/>
</dbReference>
<feature type="domain" description="NADP-dependent oxidoreductase" evidence="3">
    <location>
        <begin position="31"/>
        <end position="335"/>
    </location>
</feature>
<dbReference type="AlphaFoldDB" id="A0AAD9SGI4"/>
<evidence type="ECO:0000256" key="2">
    <source>
        <dbReference type="ARBA" id="ARBA00038157"/>
    </source>
</evidence>
<organism evidence="4 5">
    <name type="scientific">Phomopsis amygdali</name>
    <name type="common">Fusicoccum amygdali</name>
    <dbReference type="NCBI Taxonomy" id="1214568"/>
    <lineage>
        <taxon>Eukaryota</taxon>
        <taxon>Fungi</taxon>
        <taxon>Dikarya</taxon>
        <taxon>Ascomycota</taxon>
        <taxon>Pezizomycotina</taxon>
        <taxon>Sordariomycetes</taxon>
        <taxon>Sordariomycetidae</taxon>
        <taxon>Diaporthales</taxon>
        <taxon>Diaporthaceae</taxon>
        <taxon>Diaporthe</taxon>
    </lineage>
</organism>
<evidence type="ECO:0000313" key="4">
    <source>
        <dbReference type="EMBL" id="KAK2607144.1"/>
    </source>
</evidence>
<dbReference type="PANTHER" id="PTHR43364">
    <property type="entry name" value="NADH-SPECIFIC METHYLGLYOXAL REDUCTASE-RELATED"/>
    <property type="match status" value="1"/>
</dbReference>
<sequence>MAGFFQPVPKPSTELGRLRVLSSSAGIRVSPLQLGAMSLGSAWSQATGSISKEQVFELLDAFVEAGGNSIDLANNYHNEDSEKWIGEWMAERQNRDKMVIATKYTMDYASYRLGGPGAAPNHTGNHKRAMYMSLRDSLAKLQTDYIDILYLHCWDHTTSIKEIMDSMHFLVAERKVLYLGVSDTPAWIVSAANVYATESGKTPFSIYQGRWNILERDFEREIIPMARHFGMALAPFSVLGGGRLQSAQQLKQRKEKLRGAPELTEEETRMSEALLKVAGQHGIESVTAVALAYVMQKAPNVFPIVGCRKVEQLKDNIQALSIRLTDEQIGSLESVKKFDLGFPLSFIGEDPNVTGHNWLQSTWANVAFPAAMKH</sequence>
<evidence type="ECO:0000313" key="5">
    <source>
        <dbReference type="Proteomes" id="UP001265746"/>
    </source>
</evidence>
<accession>A0AAD9SGI4</accession>
<comment type="caution">
    <text evidence="4">The sequence shown here is derived from an EMBL/GenBank/DDBJ whole genome shotgun (WGS) entry which is preliminary data.</text>
</comment>
<dbReference type="Pfam" id="PF00248">
    <property type="entry name" value="Aldo_ket_red"/>
    <property type="match status" value="1"/>
</dbReference>
<name>A0AAD9SGI4_PHOAM</name>